<gene>
    <name evidence="1" type="ORF">MELLADRAFT_70050</name>
</gene>
<evidence type="ECO:0000313" key="2">
    <source>
        <dbReference type="Proteomes" id="UP000001072"/>
    </source>
</evidence>
<protein>
    <submittedName>
        <fullName evidence="1">Uncharacterized protein</fullName>
    </submittedName>
</protein>
<reference evidence="2" key="1">
    <citation type="journal article" date="2011" name="Proc. Natl. Acad. Sci. U.S.A.">
        <title>Obligate biotrophy features unraveled by the genomic analysis of rust fungi.</title>
        <authorList>
            <person name="Duplessis S."/>
            <person name="Cuomo C.A."/>
            <person name="Lin Y.-C."/>
            <person name="Aerts A."/>
            <person name="Tisserant E."/>
            <person name="Veneault-Fourrey C."/>
            <person name="Joly D.L."/>
            <person name="Hacquard S."/>
            <person name="Amselem J."/>
            <person name="Cantarel B.L."/>
            <person name="Chiu R."/>
            <person name="Coutinho P.M."/>
            <person name="Feau N."/>
            <person name="Field M."/>
            <person name="Frey P."/>
            <person name="Gelhaye E."/>
            <person name="Goldberg J."/>
            <person name="Grabherr M.G."/>
            <person name="Kodira C.D."/>
            <person name="Kohler A."/>
            <person name="Kuees U."/>
            <person name="Lindquist E.A."/>
            <person name="Lucas S.M."/>
            <person name="Mago R."/>
            <person name="Mauceli E."/>
            <person name="Morin E."/>
            <person name="Murat C."/>
            <person name="Pangilinan J.L."/>
            <person name="Park R."/>
            <person name="Pearson M."/>
            <person name="Quesneville H."/>
            <person name="Rouhier N."/>
            <person name="Sakthikumar S."/>
            <person name="Salamov A.A."/>
            <person name="Schmutz J."/>
            <person name="Selles B."/>
            <person name="Shapiro H."/>
            <person name="Tanguay P."/>
            <person name="Tuskan G.A."/>
            <person name="Henrissat B."/>
            <person name="Van de Peer Y."/>
            <person name="Rouze P."/>
            <person name="Ellis J.G."/>
            <person name="Dodds P.N."/>
            <person name="Schein J.E."/>
            <person name="Zhong S."/>
            <person name="Hamelin R.C."/>
            <person name="Grigoriev I.V."/>
            <person name="Szabo L.J."/>
            <person name="Martin F."/>
        </authorList>
    </citation>
    <scope>NUCLEOTIDE SEQUENCE [LARGE SCALE GENOMIC DNA]</scope>
    <source>
        <strain evidence="2">98AG31 / pathotype 3-4-7</strain>
    </source>
</reference>
<keyword evidence="2" id="KW-1185">Reference proteome</keyword>
<dbReference type="Proteomes" id="UP000001072">
    <property type="component" value="Unassembled WGS sequence"/>
</dbReference>
<proteinExistence type="predicted"/>
<dbReference type="InParanoid" id="F4SDC4"/>
<accession>F4SDC4</accession>
<dbReference type="HOGENOM" id="CLU_1661160_0_0_1"/>
<dbReference type="RefSeq" id="XP_007419378.1">
    <property type="nucleotide sequence ID" value="XM_007419316.1"/>
</dbReference>
<name>F4SDC4_MELLP</name>
<evidence type="ECO:0000313" key="1">
    <source>
        <dbReference type="EMBL" id="EGF97351.1"/>
    </source>
</evidence>
<dbReference type="EMBL" id="GL883247">
    <property type="protein sequence ID" value="EGF97351.1"/>
    <property type="molecule type" value="Genomic_DNA"/>
</dbReference>
<dbReference type="GeneID" id="18931403"/>
<dbReference type="AlphaFoldDB" id="F4SDC4"/>
<dbReference type="KEGG" id="mlr:MELLADRAFT_70050"/>
<dbReference type="VEuPathDB" id="FungiDB:MELLADRAFT_70050"/>
<sequence>MQQQECQLKLAQERYILAEQQRRYQAQQQPHQEHQKHLNLPQLPLQFQQPQQAQPSLFCSGTGSRFDARSIGSTYSTTPSTPCPWVVAASAQISPLQPKETACPDVGMVDVCSMVVEDDRMDLEHQDVVDENKMIIDGFEMDCVMMEVDLLSDDVDCFMQ</sequence>
<organism evidence="2">
    <name type="scientific">Melampsora larici-populina (strain 98AG31 / pathotype 3-4-7)</name>
    <name type="common">Poplar leaf rust fungus</name>
    <dbReference type="NCBI Taxonomy" id="747676"/>
    <lineage>
        <taxon>Eukaryota</taxon>
        <taxon>Fungi</taxon>
        <taxon>Dikarya</taxon>
        <taxon>Basidiomycota</taxon>
        <taxon>Pucciniomycotina</taxon>
        <taxon>Pucciniomycetes</taxon>
        <taxon>Pucciniales</taxon>
        <taxon>Melampsoraceae</taxon>
        <taxon>Melampsora</taxon>
    </lineage>
</organism>